<dbReference type="CDD" id="cd00761">
    <property type="entry name" value="Glyco_tranf_GTA_type"/>
    <property type="match status" value="1"/>
</dbReference>
<sequence length="264" mass="28294">MTTDQGSPPTVTVVMPAFNSERTLRDSARSVLDQSFSALELVIVDDSSADRTAAIATELGAGDARVRLIRNPHSLGPAGARNAAISAARGRYVAFCDSDDLWLPSKLERQLEVATQTGAALVYSGYHRVDADFSGPASGFRPADRVVHVPTLLTHGALLHRNVVGCLTAMIDTEQTGPVSMPGIPGAEDWALWLRVLREGGTAAGIDEPLALYRTAQPGSHSARRWRAVLAVWRVLRSEEGLSVPRAAFHVVTDAIAALRKQQI</sequence>
<dbReference type="InterPro" id="IPR001173">
    <property type="entry name" value="Glyco_trans_2-like"/>
</dbReference>
<accession>D1BX31</accession>
<dbReference type="KEGG" id="xce:Xcel_2585"/>
<protein>
    <submittedName>
        <fullName evidence="2">Glycosyl transferase family 2</fullName>
    </submittedName>
</protein>
<keyword evidence="3" id="KW-1185">Reference proteome</keyword>
<dbReference type="PANTHER" id="PTHR22916:SF3">
    <property type="entry name" value="UDP-GLCNAC:BETAGAL BETA-1,3-N-ACETYLGLUCOSAMINYLTRANSFERASE-LIKE PROTEIN 1"/>
    <property type="match status" value="1"/>
</dbReference>
<keyword evidence="2" id="KW-0808">Transferase</keyword>
<evidence type="ECO:0000313" key="2">
    <source>
        <dbReference type="EMBL" id="ACZ31599.1"/>
    </source>
</evidence>
<dbReference type="Gene3D" id="3.90.550.10">
    <property type="entry name" value="Spore Coat Polysaccharide Biosynthesis Protein SpsA, Chain A"/>
    <property type="match status" value="1"/>
</dbReference>
<dbReference type="STRING" id="446471.Xcel_2585"/>
<proteinExistence type="predicted"/>
<dbReference type="eggNOG" id="COG0463">
    <property type="taxonomic scope" value="Bacteria"/>
</dbReference>
<organism evidence="2 3">
    <name type="scientific">Xylanimonas cellulosilytica (strain DSM 15894 / JCM 12276 / CECT 5975 / KCTC 9989 / LMG 20990 / NBRC 107835 / XIL07)</name>
    <dbReference type="NCBI Taxonomy" id="446471"/>
    <lineage>
        <taxon>Bacteria</taxon>
        <taxon>Bacillati</taxon>
        <taxon>Actinomycetota</taxon>
        <taxon>Actinomycetes</taxon>
        <taxon>Micrococcales</taxon>
        <taxon>Promicromonosporaceae</taxon>
        <taxon>Xylanimonas</taxon>
    </lineage>
</organism>
<dbReference type="PANTHER" id="PTHR22916">
    <property type="entry name" value="GLYCOSYLTRANSFERASE"/>
    <property type="match status" value="1"/>
</dbReference>
<feature type="domain" description="Glycosyltransferase 2-like" evidence="1">
    <location>
        <begin position="12"/>
        <end position="131"/>
    </location>
</feature>
<gene>
    <name evidence="2" type="ordered locus">Xcel_2585</name>
</gene>
<dbReference type="EMBL" id="CP001821">
    <property type="protein sequence ID" value="ACZ31599.1"/>
    <property type="molecule type" value="Genomic_DNA"/>
</dbReference>
<dbReference type="Proteomes" id="UP000002255">
    <property type="component" value="Chromosome"/>
</dbReference>
<name>D1BX31_XYLCX</name>
<dbReference type="GO" id="GO:0016758">
    <property type="term" value="F:hexosyltransferase activity"/>
    <property type="evidence" value="ECO:0007669"/>
    <property type="project" value="UniProtKB-ARBA"/>
</dbReference>
<dbReference type="HOGENOM" id="CLU_025996_0_3_11"/>
<evidence type="ECO:0000259" key="1">
    <source>
        <dbReference type="Pfam" id="PF00535"/>
    </source>
</evidence>
<dbReference type="Pfam" id="PF00535">
    <property type="entry name" value="Glycos_transf_2"/>
    <property type="match status" value="1"/>
</dbReference>
<reference evidence="3" key="1">
    <citation type="submission" date="2009-11" db="EMBL/GenBank/DDBJ databases">
        <title>The complete chromosome of Xylanimonas cellulosilytica DSM 15894.</title>
        <authorList>
            <consortium name="US DOE Joint Genome Institute (JGI-PGF)"/>
            <person name="Lucas S."/>
            <person name="Copeland A."/>
            <person name="Lapidus A."/>
            <person name="Glavina del Rio T."/>
            <person name="Dalin E."/>
            <person name="Tice H."/>
            <person name="Bruce D."/>
            <person name="Goodwin L."/>
            <person name="Pitluck S."/>
            <person name="Kyrpides N."/>
            <person name="Mavromatis K."/>
            <person name="Ivanova N."/>
            <person name="Mikhailova N."/>
            <person name="Foster B."/>
            <person name="Clum A."/>
            <person name="Brettin T."/>
            <person name="Detter J.C."/>
            <person name="Han C."/>
            <person name="Larimer F."/>
            <person name="Land M."/>
            <person name="Hauser L."/>
            <person name="Markowitz V."/>
            <person name="Cheng J.F."/>
            <person name="Hugenholtz P."/>
            <person name="Woyke T."/>
            <person name="Wu D."/>
            <person name="Gehrich-Schroeter G."/>
            <person name="Schneider S."/>
            <person name="Pukall S.R."/>
            <person name="Klenk H.P."/>
            <person name="Eisen J.A."/>
        </authorList>
    </citation>
    <scope>NUCLEOTIDE SEQUENCE [LARGE SCALE GENOMIC DNA]</scope>
    <source>
        <strain evidence="3">DSM 15894 / CECT 5975 / LMG 20990 / XIL07</strain>
    </source>
</reference>
<reference evidence="2 3" key="2">
    <citation type="journal article" date="2010" name="Stand. Genomic Sci.">
        <title>Complete genome sequence of Xylanimonas cellulosilytica type strain (XIL07).</title>
        <authorList>
            <person name="Foster B."/>
            <person name="Pukall R."/>
            <person name="Abt B."/>
            <person name="Nolan M."/>
            <person name="Glavina Del Rio T."/>
            <person name="Chen F."/>
            <person name="Lucas S."/>
            <person name="Tice H."/>
            <person name="Pitluck S."/>
            <person name="Cheng J.-F."/>
            <person name="Chertkov O."/>
            <person name="Brettin T."/>
            <person name="Han C."/>
            <person name="Detter J.C."/>
            <person name="Bruce D."/>
            <person name="Goodwin L."/>
            <person name="Ivanova N."/>
            <person name="Mavromatis K."/>
            <person name="Pati A."/>
            <person name="Mikhailova N."/>
            <person name="Chen A."/>
            <person name="Palaniappan K."/>
            <person name="Land M."/>
            <person name="Hauser L."/>
            <person name="Chang Y.-J."/>
            <person name="Jeffries C.D."/>
            <person name="Chain P."/>
            <person name="Rohde M."/>
            <person name="Goeker M."/>
            <person name="Bristow J."/>
            <person name="Eisen J.A."/>
            <person name="Markowitz V."/>
            <person name="Hugenholtz P."/>
            <person name="Kyrpides N.C."/>
            <person name="Klenk H.-P."/>
            <person name="Lapidus A."/>
        </authorList>
    </citation>
    <scope>NUCLEOTIDE SEQUENCE [LARGE SCALE GENOMIC DNA]</scope>
    <source>
        <strain evidence="3">DSM 15894 / CECT 5975 / LMG 20990 / XIL07</strain>
    </source>
</reference>
<evidence type="ECO:0000313" key="3">
    <source>
        <dbReference type="Proteomes" id="UP000002255"/>
    </source>
</evidence>
<dbReference type="InterPro" id="IPR029044">
    <property type="entry name" value="Nucleotide-diphossugar_trans"/>
</dbReference>
<dbReference type="AlphaFoldDB" id="D1BX31"/>
<dbReference type="RefSeq" id="WP_012879341.1">
    <property type="nucleotide sequence ID" value="NC_013530.1"/>
</dbReference>
<dbReference type="CAZy" id="GT2">
    <property type="family name" value="Glycosyltransferase Family 2"/>
</dbReference>
<dbReference type="SUPFAM" id="SSF53448">
    <property type="entry name" value="Nucleotide-diphospho-sugar transferases"/>
    <property type="match status" value="1"/>
</dbReference>